<dbReference type="AlphaFoldDB" id="A0AAV7NKL1"/>
<dbReference type="Pfam" id="PF00078">
    <property type="entry name" value="RVT_1"/>
    <property type="match status" value="1"/>
</dbReference>
<dbReference type="PANTHER" id="PTHR19446">
    <property type="entry name" value="REVERSE TRANSCRIPTASES"/>
    <property type="match status" value="1"/>
</dbReference>
<gene>
    <name evidence="2" type="ORF">NDU88_003881</name>
</gene>
<proteinExistence type="predicted"/>
<dbReference type="EMBL" id="JANPWB010000012">
    <property type="protein sequence ID" value="KAJ1115659.1"/>
    <property type="molecule type" value="Genomic_DNA"/>
</dbReference>
<accession>A0AAV7NKL1</accession>
<organism evidence="2 3">
    <name type="scientific">Pleurodeles waltl</name>
    <name type="common">Iberian ribbed newt</name>
    <dbReference type="NCBI Taxonomy" id="8319"/>
    <lineage>
        <taxon>Eukaryota</taxon>
        <taxon>Metazoa</taxon>
        <taxon>Chordata</taxon>
        <taxon>Craniata</taxon>
        <taxon>Vertebrata</taxon>
        <taxon>Euteleostomi</taxon>
        <taxon>Amphibia</taxon>
        <taxon>Batrachia</taxon>
        <taxon>Caudata</taxon>
        <taxon>Salamandroidea</taxon>
        <taxon>Salamandridae</taxon>
        <taxon>Pleurodelinae</taxon>
        <taxon>Pleurodeles</taxon>
    </lineage>
</organism>
<evidence type="ECO:0000313" key="3">
    <source>
        <dbReference type="Proteomes" id="UP001066276"/>
    </source>
</evidence>
<reference evidence="2" key="1">
    <citation type="journal article" date="2022" name="bioRxiv">
        <title>Sequencing and chromosome-scale assembly of the giantPleurodeles waltlgenome.</title>
        <authorList>
            <person name="Brown T."/>
            <person name="Elewa A."/>
            <person name="Iarovenko S."/>
            <person name="Subramanian E."/>
            <person name="Araus A.J."/>
            <person name="Petzold A."/>
            <person name="Susuki M."/>
            <person name="Suzuki K.-i.T."/>
            <person name="Hayashi T."/>
            <person name="Toyoda A."/>
            <person name="Oliveira C."/>
            <person name="Osipova E."/>
            <person name="Leigh N.D."/>
            <person name="Simon A."/>
            <person name="Yun M.H."/>
        </authorList>
    </citation>
    <scope>NUCLEOTIDE SEQUENCE</scope>
    <source>
        <strain evidence="2">20211129_DDA</strain>
        <tissue evidence="2">Liver</tissue>
    </source>
</reference>
<keyword evidence="3" id="KW-1185">Reference proteome</keyword>
<sequence length="151" mass="16907">MLDASIVVIPKHEKNPTHCGSYRPISLLIVDTKLLMGILASSLNPLMPGLVDLDQLGFIPLRQCGDKTKQIMHMRDKAQRMGREQMLLIIDAEKAFDRVQWPHPQATLEHFRLGPRFHAWITSMYSHSKASVRVNGIASALFPVGRGAQQG</sequence>
<name>A0AAV7NKL1_PLEWA</name>
<protein>
    <recommendedName>
        <fullName evidence="1">Reverse transcriptase domain-containing protein</fullName>
    </recommendedName>
</protein>
<comment type="caution">
    <text evidence="2">The sequence shown here is derived from an EMBL/GenBank/DDBJ whole genome shotgun (WGS) entry which is preliminary data.</text>
</comment>
<evidence type="ECO:0000313" key="2">
    <source>
        <dbReference type="EMBL" id="KAJ1115659.1"/>
    </source>
</evidence>
<feature type="domain" description="Reverse transcriptase" evidence="1">
    <location>
        <begin position="9"/>
        <end position="151"/>
    </location>
</feature>
<dbReference type="InterPro" id="IPR000477">
    <property type="entry name" value="RT_dom"/>
</dbReference>
<dbReference type="Proteomes" id="UP001066276">
    <property type="component" value="Chromosome 8"/>
</dbReference>
<evidence type="ECO:0000259" key="1">
    <source>
        <dbReference type="Pfam" id="PF00078"/>
    </source>
</evidence>